<dbReference type="GO" id="GO:0007166">
    <property type="term" value="P:cell surface receptor signaling pathway"/>
    <property type="evidence" value="ECO:0007669"/>
    <property type="project" value="InterPro"/>
</dbReference>
<feature type="transmembrane region" description="Helical" evidence="14">
    <location>
        <begin position="868"/>
        <end position="888"/>
    </location>
</feature>
<evidence type="ECO:0000313" key="20">
    <source>
        <dbReference type="Proteomes" id="UP000019118"/>
    </source>
</evidence>
<dbReference type="SMART" id="SM00409">
    <property type="entry name" value="IG"/>
    <property type="match status" value="1"/>
</dbReference>
<evidence type="ECO:0000313" key="19">
    <source>
        <dbReference type="EnsemblMetazoa" id="XP_019760182.1"/>
    </source>
</evidence>
<dbReference type="InterPro" id="IPR036179">
    <property type="entry name" value="Ig-like_dom_sf"/>
</dbReference>
<name>A0AAR5PH30_DENPD</name>
<dbReference type="InterPro" id="IPR051963">
    <property type="entry name" value="Adhesion_GPCR_A"/>
</dbReference>
<feature type="domain" description="G-protein coupled receptors family 2 profile 2" evidence="17">
    <location>
        <begin position="709"/>
        <end position="895"/>
    </location>
</feature>
<feature type="compositionally biased region" description="Polar residues" evidence="13">
    <location>
        <begin position="922"/>
        <end position="940"/>
    </location>
</feature>
<reference evidence="19" key="2">
    <citation type="submission" date="2024-08" db="UniProtKB">
        <authorList>
            <consortium name="EnsemblMetazoa"/>
        </authorList>
    </citation>
    <scope>IDENTIFICATION</scope>
</reference>
<feature type="domain" description="Ig-like" evidence="18">
    <location>
        <begin position="229"/>
        <end position="329"/>
    </location>
</feature>
<dbReference type="GO" id="GO:0005886">
    <property type="term" value="C:plasma membrane"/>
    <property type="evidence" value="ECO:0007669"/>
    <property type="project" value="TreeGrafter"/>
</dbReference>
<dbReference type="Pfam" id="PF26588">
    <property type="entry name" value="GAIN_ADGRA3"/>
    <property type="match status" value="1"/>
</dbReference>
<feature type="transmembrane region" description="Helical" evidence="14">
    <location>
        <begin position="747"/>
        <end position="765"/>
    </location>
</feature>
<keyword evidence="8" id="KW-0297">G-protein coupled receptor</keyword>
<feature type="transmembrane region" description="Helical" evidence="14">
    <location>
        <begin position="712"/>
        <end position="735"/>
    </location>
</feature>
<reference evidence="20" key="1">
    <citation type="journal article" date="2013" name="Genome Biol.">
        <title>Draft genome of the mountain pine beetle, Dendroctonus ponderosae Hopkins, a major forest pest.</title>
        <authorList>
            <person name="Keeling C.I."/>
            <person name="Yuen M.M."/>
            <person name="Liao N.Y."/>
            <person name="Docking T.R."/>
            <person name="Chan S.K."/>
            <person name="Taylor G.A."/>
            <person name="Palmquist D.L."/>
            <person name="Jackman S.D."/>
            <person name="Nguyen A."/>
            <person name="Li M."/>
            <person name="Henderson H."/>
            <person name="Janes J.K."/>
            <person name="Zhao Y."/>
            <person name="Pandoh P."/>
            <person name="Moore R."/>
            <person name="Sperling F.A."/>
            <person name="Huber D.P."/>
            <person name="Birol I."/>
            <person name="Jones S.J."/>
            <person name="Bohlmann J."/>
        </authorList>
    </citation>
    <scope>NUCLEOTIDE SEQUENCE</scope>
</reference>
<dbReference type="Pfam" id="PF00002">
    <property type="entry name" value="7tm_2"/>
    <property type="match status" value="1"/>
</dbReference>
<comment type="subcellular location">
    <subcellularLocation>
        <location evidence="1">Membrane</location>
        <topology evidence="1">Multi-pass membrane protein</topology>
    </subcellularLocation>
</comment>
<dbReference type="PROSITE" id="PS50835">
    <property type="entry name" value="IG_LIKE"/>
    <property type="match status" value="1"/>
</dbReference>
<dbReference type="Pfam" id="PF13855">
    <property type="entry name" value="LRR_8"/>
    <property type="match status" value="1"/>
</dbReference>
<feature type="transmembrane region" description="Helical" evidence="14">
    <location>
        <begin position="777"/>
        <end position="797"/>
    </location>
</feature>
<evidence type="ECO:0000256" key="7">
    <source>
        <dbReference type="ARBA" id="ARBA00022989"/>
    </source>
</evidence>
<evidence type="ECO:0000259" key="16">
    <source>
        <dbReference type="PROSITE" id="PS50227"/>
    </source>
</evidence>
<accession>A0AAR5PH30</accession>
<dbReference type="Gene3D" id="3.80.10.10">
    <property type="entry name" value="Ribonuclease Inhibitor"/>
    <property type="match status" value="1"/>
</dbReference>
<dbReference type="GO" id="GO:0004930">
    <property type="term" value="F:G protein-coupled receptor activity"/>
    <property type="evidence" value="ECO:0007669"/>
    <property type="project" value="UniProtKB-KW"/>
</dbReference>
<feature type="domain" description="G-protein coupled receptors family 2 profile 1" evidence="16">
    <location>
        <begin position="312"/>
        <end position="401"/>
    </location>
</feature>
<evidence type="ECO:0000256" key="1">
    <source>
        <dbReference type="ARBA" id="ARBA00004141"/>
    </source>
</evidence>
<dbReference type="Gene3D" id="1.20.1070.10">
    <property type="entry name" value="Rhodopsin 7-helix transmembrane proteins"/>
    <property type="match status" value="1"/>
</dbReference>
<dbReference type="InterPro" id="IPR003591">
    <property type="entry name" value="Leu-rich_rpt_typical-subtyp"/>
</dbReference>
<dbReference type="InterPro" id="IPR058808">
    <property type="entry name" value="GAIN_ADGRA2/3"/>
</dbReference>
<evidence type="ECO:0000259" key="17">
    <source>
        <dbReference type="PROSITE" id="PS50261"/>
    </source>
</evidence>
<evidence type="ECO:0000256" key="13">
    <source>
        <dbReference type="SAM" id="MobiDB-lite"/>
    </source>
</evidence>
<evidence type="ECO:0000256" key="10">
    <source>
        <dbReference type="ARBA" id="ARBA00023157"/>
    </source>
</evidence>
<dbReference type="SMART" id="SM00369">
    <property type="entry name" value="LRR_TYP"/>
    <property type="match status" value="3"/>
</dbReference>
<feature type="region of interest" description="Disordered" evidence="13">
    <location>
        <begin position="1155"/>
        <end position="1195"/>
    </location>
</feature>
<dbReference type="InterPro" id="IPR001879">
    <property type="entry name" value="GPCR_2_extracellular_dom"/>
</dbReference>
<feature type="region of interest" description="Disordered" evidence="13">
    <location>
        <begin position="1046"/>
        <end position="1084"/>
    </location>
</feature>
<feature type="compositionally biased region" description="Polar residues" evidence="13">
    <location>
        <begin position="1185"/>
        <end position="1195"/>
    </location>
</feature>
<feature type="transmembrane region" description="Helical" evidence="14">
    <location>
        <begin position="987"/>
        <end position="1010"/>
    </location>
</feature>
<feature type="transmembrane region" description="Helical" evidence="14">
    <location>
        <begin position="957"/>
        <end position="975"/>
    </location>
</feature>
<keyword evidence="7 14" id="KW-1133">Transmembrane helix</keyword>
<protein>
    <recommendedName>
        <fullName evidence="21">G-protein coupled receptors family 2 profile 2 domain-containing protein</fullName>
    </recommendedName>
</protein>
<feature type="region of interest" description="Disordered" evidence="13">
    <location>
        <begin position="1363"/>
        <end position="1390"/>
    </location>
</feature>
<keyword evidence="4 14" id="KW-0812">Transmembrane</keyword>
<dbReference type="InterPro" id="IPR001611">
    <property type="entry name" value="Leu-rich_rpt"/>
</dbReference>
<sequence length="1464" mass="164373">MKPRLLSHVILFVQLYISIWAQESCSSKCVCKANIQKDSGNFVKITCGETEKITHLDELELLNIANELVQLNLSNNNLQTFSPKVELIALQKLNLSGNQITQLEEHQFKEVPKLKRLDLSANRIKHVDVKAFLNLKDLEKLKLNNNEISTITLGTLDAMPNLRQLDISNNPLQCDCGLLWILDYASKHSIKLMSNPKCSSSTFKGIPLRKLKVGVDIHCRSASHNSLLPFLDLQPANNQVVFEGDALKLHCKAPSITDSTNDSRLDWLWLDSNPKDHFSDISIINDFLPNAGIIDSVLYLKKLSRSHTGLWSCLFSSTQGNHSKSTTILVISDDTKYCPMTTTKGNKGTYIWPRTIVNCTVSIPCKFLNDYYDSSYQTVSHYCSSNGTWQRLNSSRCSYISDTTRILEGFSKVHNSILESARHLKEYTTNISIFKDVMDLVYTVKTIESYASSQPSEPLSNILMDVVNNLINLPWYYLKKSDAEHKSCSKLVDFIESLALANPNVLFQRESFIVQAFPLDKGSFSGLKCSWFRSEVNPFDSIFSCNSNNNIPDSTAFQGRNIETSIIIPDSIFNQTKSQADADAKDSSVVVSIHSSSNFFPIDATREGNELVSSAVIGVKIVGSYQIEPSHPVIVTIRAPHSTSYEVAPFTPVYWDQAAGNWSADECQFGHHWQDYMVFSCRKLGYYGLMQEVAYSNSTETYPGVFRLSHPAIYVGNALLFVSLLTAILSYILGFVSIQMPKKAKHCLINTWAAIALLCFIYSFGIYQTQDQKLCQIIGLILHYLSLSSLLWMCAAVNTMHKRLSKNGESILQDDDLPSEQPIKKPVMGLYLVGWGVALIVCGLSAAINVREYASHSHCFLRTGPALSALYLPFMILCIFLIVFFLLIRCAISNLDLSHGGHLSEGTQATEHVDLDLLEPNFPQQDNRSLRSYSSKTASSETEDNERSPLAQLKAHVIFVFLYMCTWLSGAFATVPPMGLVAYEAELFSGAFVICATTLSAFTLFFYCVARNDVRTQWMSMFRWVRRKRLIRSRIVSDTPPRVQIQSLPLPPISNSDAQAMSRSSSRSSARTKSHSHKAEVAAEGSISDRPSLVGIGSKINNVNLIVLHRAQYRANVVPHIIENPTSAAEVFYNPHQSTVARKFFRRQRRNMMKRNNLQPKPPRDVNSDATSVFSEPRLPKNKNTEQNMFGTNSKVNNTNIHVEHIRKFQRKNPNIFSDSADEFECLSDVPVEKIVINAERLRKKEMSRNKTRKKSNVPQENISPAQMRTVSQQCTLDYSSENPLSDSILDKGDLTSPLSPTRALPSSMKHVRNVLHEDIQHSDVTGATVSFNVRRPNSPMEESHQYAEIGELRSSESTIRGGRFGIGDKNSPLARLRSPSNFSRASSASATDIDELYQQIRRGPLPGRMRPGQHFSVEFSRPQRAYSSPFLSDSEVTGCTDDRHRPQSKYQEDVSSIDIETTV</sequence>
<organism evidence="19 20">
    <name type="scientific">Dendroctonus ponderosae</name>
    <name type="common">Mountain pine beetle</name>
    <dbReference type="NCBI Taxonomy" id="77166"/>
    <lineage>
        <taxon>Eukaryota</taxon>
        <taxon>Metazoa</taxon>
        <taxon>Ecdysozoa</taxon>
        <taxon>Arthropoda</taxon>
        <taxon>Hexapoda</taxon>
        <taxon>Insecta</taxon>
        <taxon>Pterygota</taxon>
        <taxon>Neoptera</taxon>
        <taxon>Endopterygota</taxon>
        <taxon>Coleoptera</taxon>
        <taxon>Polyphaga</taxon>
        <taxon>Cucujiformia</taxon>
        <taxon>Curculionidae</taxon>
        <taxon>Scolytinae</taxon>
        <taxon>Dendroctonus</taxon>
    </lineage>
</organism>
<dbReference type="PROSITE" id="PS50227">
    <property type="entry name" value="G_PROTEIN_RECEP_F2_3"/>
    <property type="match status" value="1"/>
</dbReference>
<feature type="compositionally biased region" description="Polar residues" evidence="13">
    <location>
        <begin position="1427"/>
        <end position="1438"/>
    </location>
</feature>
<keyword evidence="11" id="KW-0675">Receptor</keyword>
<evidence type="ECO:0000256" key="6">
    <source>
        <dbReference type="ARBA" id="ARBA00022737"/>
    </source>
</evidence>
<feature type="signal peptide" evidence="15">
    <location>
        <begin position="1"/>
        <end position="21"/>
    </location>
</feature>
<feature type="chain" id="PRO_5043714587" description="G-protein coupled receptors family 2 profile 2 domain-containing protein" evidence="15">
    <location>
        <begin position="22"/>
        <end position="1464"/>
    </location>
</feature>
<keyword evidence="12" id="KW-0807">Transducer</keyword>
<evidence type="ECO:0000256" key="11">
    <source>
        <dbReference type="ARBA" id="ARBA00023170"/>
    </source>
</evidence>
<evidence type="ECO:0008006" key="21">
    <source>
        <dbReference type="Google" id="ProtNLM"/>
    </source>
</evidence>
<dbReference type="InterPro" id="IPR013783">
    <property type="entry name" value="Ig-like_fold"/>
</dbReference>
<evidence type="ECO:0000256" key="4">
    <source>
        <dbReference type="ARBA" id="ARBA00022692"/>
    </source>
</evidence>
<dbReference type="Proteomes" id="UP000019118">
    <property type="component" value="Unassembled WGS sequence"/>
</dbReference>
<feature type="compositionally biased region" description="Low complexity" evidence="13">
    <location>
        <begin position="1379"/>
        <end position="1390"/>
    </location>
</feature>
<dbReference type="Gene3D" id="2.60.40.10">
    <property type="entry name" value="Immunoglobulins"/>
    <property type="match status" value="1"/>
</dbReference>
<keyword evidence="3" id="KW-0433">Leucine-rich repeat</keyword>
<feature type="region of interest" description="Disordered" evidence="13">
    <location>
        <begin position="1427"/>
        <end position="1464"/>
    </location>
</feature>
<dbReference type="PROSITE" id="PS51450">
    <property type="entry name" value="LRR"/>
    <property type="match status" value="3"/>
</dbReference>
<dbReference type="InterPro" id="IPR036445">
    <property type="entry name" value="GPCR_2_extracell_dom_sf"/>
</dbReference>
<feature type="compositionally biased region" description="Low complexity" evidence="13">
    <location>
        <begin position="1054"/>
        <end position="1069"/>
    </location>
</feature>
<dbReference type="SUPFAM" id="SSF111418">
    <property type="entry name" value="Hormone receptor domain"/>
    <property type="match status" value="1"/>
</dbReference>
<evidence type="ECO:0000256" key="12">
    <source>
        <dbReference type="ARBA" id="ARBA00023224"/>
    </source>
</evidence>
<dbReference type="InterPro" id="IPR046338">
    <property type="entry name" value="GAIN_dom_sf"/>
</dbReference>
<dbReference type="PANTHER" id="PTHR45930">
    <property type="entry name" value="G-PROTEIN COUPLED RECEPTOR 124-LIKE PROTEIN"/>
    <property type="match status" value="1"/>
</dbReference>
<feature type="region of interest" description="Disordered" evidence="13">
    <location>
        <begin position="1246"/>
        <end position="1265"/>
    </location>
</feature>
<dbReference type="InterPro" id="IPR000832">
    <property type="entry name" value="GPCR_2_secretin-like"/>
</dbReference>
<proteinExistence type="inferred from homology"/>
<dbReference type="SUPFAM" id="SSF48726">
    <property type="entry name" value="Immunoglobulin"/>
    <property type="match status" value="1"/>
</dbReference>
<evidence type="ECO:0000256" key="8">
    <source>
        <dbReference type="ARBA" id="ARBA00023040"/>
    </source>
</evidence>
<dbReference type="InterPro" id="IPR032675">
    <property type="entry name" value="LRR_dom_sf"/>
</dbReference>
<evidence type="ECO:0000256" key="3">
    <source>
        <dbReference type="ARBA" id="ARBA00022614"/>
    </source>
</evidence>
<evidence type="ECO:0000256" key="14">
    <source>
        <dbReference type="SAM" id="Phobius"/>
    </source>
</evidence>
<dbReference type="SUPFAM" id="SSF52058">
    <property type="entry name" value="L domain-like"/>
    <property type="match status" value="1"/>
</dbReference>
<feature type="transmembrane region" description="Helical" evidence="14">
    <location>
        <begin position="829"/>
        <end position="848"/>
    </location>
</feature>
<dbReference type="PROSITE" id="PS50261">
    <property type="entry name" value="G_PROTEIN_RECEP_F2_4"/>
    <property type="match status" value="1"/>
</dbReference>
<comment type="similarity">
    <text evidence="2">Belongs to the G-protein coupled receptor 2 family. Adhesion G-protein coupled receptor (ADGR) subfamily.</text>
</comment>
<keyword evidence="10" id="KW-1015">Disulfide bond</keyword>
<evidence type="ECO:0000256" key="9">
    <source>
        <dbReference type="ARBA" id="ARBA00023136"/>
    </source>
</evidence>
<keyword evidence="20" id="KW-1185">Reference proteome</keyword>
<keyword evidence="6" id="KW-0677">Repeat</keyword>
<dbReference type="EnsemblMetazoa" id="XM_019904623.1">
    <property type="protein sequence ID" value="XP_019760182.1"/>
    <property type="gene ID" value="LOC109537751"/>
</dbReference>
<feature type="region of interest" description="Disordered" evidence="13">
    <location>
        <begin position="921"/>
        <end position="946"/>
    </location>
</feature>
<dbReference type="Gene3D" id="4.10.1240.10">
    <property type="entry name" value="GPCR, family 2, extracellular hormone receptor domain"/>
    <property type="match status" value="1"/>
</dbReference>
<dbReference type="Gene3D" id="2.60.220.50">
    <property type="match status" value="1"/>
</dbReference>
<dbReference type="InterPro" id="IPR007110">
    <property type="entry name" value="Ig-like_dom"/>
</dbReference>
<evidence type="ECO:0000256" key="15">
    <source>
        <dbReference type="SAM" id="SignalP"/>
    </source>
</evidence>
<evidence type="ECO:0000259" key="18">
    <source>
        <dbReference type="PROSITE" id="PS50835"/>
    </source>
</evidence>
<keyword evidence="9 14" id="KW-0472">Membrane</keyword>
<keyword evidence="5 15" id="KW-0732">Signal</keyword>
<dbReference type="InterPro" id="IPR017981">
    <property type="entry name" value="GPCR_2-like_7TM"/>
</dbReference>
<dbReference type="PANTHER" id="PTHR45930:SF4">
    <property type="entry name" value="ADHESION G PROTEIN-COUPLED RECEPTOR A3"/>
    <property type="match status" value="1"/>
</dbReference>
<dbReference type="InterPro" id="IPR003599">
    <property type="entry name" value="Ig_sub"/>
</dbReference>
<dbReference type="KEGG" id="dpa:109537751"/>
<evidence type="ECO:0000256" key="5">
    <source>
        <dbReference type="ARBA" id="ARBA00022729"/>
    </source>
</evidence>
<dbReference type="GeneID" id="109537751"/>
<evidence type="ECO:0000256" key="2">
    <source>
        <dbReference type="ARBA" id="ARBA00007343"/>
    </source>
</evidence>